<dbReference type="EMBL" id="CAFBMH010000047">
    <property type="protein sequence ID" value="CAB4909906.1"/>
    <property type="molecule type" value="Genomic_DNA"/>
</dbReference>
<accession>A0A6J7GSF7</accession>
<sequence length="156" mass="16267">MPNSSASVANVPGTGVPSSAWCNMVREVLNPSAPAAMASFTIAAMRSMSSAVAFSFCAPRSPITYARTGACAICVPTSMTYGVESMKSRYSGKVSQPHRMPAASAVPGMSSTPSMSSLSHWRLSGATGAKPTPQFPMTTVVTPWKHEGVRYGSQVT</sequence>
<reference evidence="1" key="1">
    <citation type="submission" date="2020-05" db="EMBL/GenBank/DDBJ databases">
        <authorList>
            <person name="Chiriac C."/>
            <person name="Salcher M."/>
            <person name="Ghai R."/>
            <person name="Kavagutti S V."/>
        </authorList>
    </citation>
    <scope>NUCLEOTIDE SEQUENCE</scope>
</reference>
<name>A0A6J7GSF7_9ZZZZ</name>
<gene>
    <name evidence="1" type="ORF">UFOPK3543_01425</name>
</gene>
<dbReference type="AlphaFoldDB" id="A0A6J7GSF7"/>
<protein>
    <submittedName>
        <fullName evidence="1">Unannotated protein</fullName>
    </submittedName>
</protein>
<organism evidence="1">
    <name type="scientific">freshwater metagenome</name>
    <dbReference type="NCBI Taxonomy" id="449393"/>
    <lineage>
        <taxon>unclassified sequences</taxon>
        <taxon>metagenomes</taxon>
        <taxon>ecological metagenomes</taxon>
    </lineage>
</organism>
<evidence type="ECO:0000313" key="1">
    <source>
        <dbReference type="EMBL" id="CAB4909906.1"/>
    </source>
</evidence>
<proteinExistence type="predicted"/>